<dbReference type="Pfam" id="PF00353">
    <property type="entry name" value="HemolysinCabind"/>
    <property type="match status" value="2"/>
</dbReference>
<organism evidence="3 4">
    <name type="scientific">Methylobrevis pamukkalensis</name>
    <dbReference type="NCBI Taxonomy" id="1439726"/>
    <lineage>
        <taxon>Bacteria</taxon>
        <taxon>Pseudomonadati</taxon>
        <taxon>Pseudomonadota</taxon>
        <taxon>Alphaproteobacteria</taxon>
        <taxon>Hyphomicrobiales</taxon>
        <taxon>Pleomorphomonadaceae</taxon>
        <taxon>Methylobrevis</taxon>
    </lineage>
</organism>
<dbReference type="InterPro" id="IPR001343">
    <property type="entry name" value="Hemolysn_Ca-bd"/>
</dbReference>
<accession>A0A1E3GZQ0</accession>
<dbReference type="InterPro" id="IPR018511">
    <property type="entry name" value="Hemolysin-typ_Ca-bd_CS"/>
</dbReference>
<dbReference type="AlphaFoldDB" id="A0A1E3GZQ0"/>
<protein>
    <submittedName>
        <fullName evidence="3">RTX-I toxin determinant A from serotypes 1/9</fullName>
    </submittedName>
</protein>
<reference evidence="3 4" key="1">
    <citation type="submission" date="2016-07" db="EMBL/GenBank/DDBJ databases">
        <title>Draft Genome Sequence of Methylobrevis pamukkalensis PK2.</title>
        <authorList>
            <person name="Vasilenko O.V."/>
            <person name="Doronina N.V."/>
            <person name="Shmareva M.N."/>
            <person name="Tarlachkov S.V."/>
            <person name="Mustakhimov I."/>
            <person name="Trotsenko Y.A."/>
        </authorList>
    </citation>
    <scope>NUCLEOTIDE SEQUENCE [LARGE SCALE GENOMIC DNA]</scope>
    <source>
        <strain evidence="3 4">PK2</strain>
    </source>
</reference>
<dbReference type="GO" id="GO:0005576">
    <property type="term" value="C:extracellular region"/>
    <property type="evidence" value="ECO:0007669"/>
    <property type="project" value="UniProtKB-SubCell"/>
</dbReference>
<dbReference type="GO" id="GO:0005509">
    <property type="term" value="F:calcium ion binding"/>
    <property type="evidence" value="ECO:0007669"/>
    <property type="project" value="InterPro"/>
</dbReference>
<evidence type="ECO:0000256" key="1">
    <source>
        <dbReference type="ARBA" id="ARBA00004613"/>
    </source>
</evidence>
<dbReference type="InterPro" id="IPR011049">
    <property type="entry name" value="Serralysin-like_metalloprot_C"/>
</dbReference>
<gene>
    <name evidence="3" type="primary">apxIA_2</name>
    <name evidence="3" type="ORF">A6302_03303</name>
</gene>
<sequence>MRDDSETGVFHLDGGEGVDTLHYYANLLPFPVTLSIADPDAVFEIATGQTFTSFEMLDYHGGNGIDTVTGGALADVIYGGGSNDALAGGAGMDLLKGEAGNDLLEGGGASDTLEGGDNTDILLGGAGADTLDGGAGADTLNGGVVNDTLTGGIGTDTFVFASTLGAGNIDTITDYKVADDVIHLDDAIFKALVPGALANGAFALGAAAGDADDRILYDAATGALRYDADGTGAGAAVQFATLETGLAMSAGEFFVI</sequence>
<keyword evidence="4" id="KW-1185">Reference proteome</keyword>
<comment type="caution">
    <text evidence="3">The sequence shown here is derived from an EMBL/GenBank/DDBJ whole genome shotgun (WGS) entry which is preliminary data.</text>
</comment>
<dbReference type="Proteomes" id="UP000094622">
    <property type="component" value="Unassembled WGS sequence"/>
</dbReference>
<dbReference type="Gene3D" id="2.150.10.10">
    <property type="entry name" value="Serralysin-like metalloprotease, C-terminal"/>
    <property type="match status" value="2"/>
</dbReference>
<dbReference type="PATRIC" id="fig|1439726.3.peg.3471"/>
<comment type="subcellular location">
    <subcellularLocation>
        <location evidence="1">Secreted</location>
    </subcellularLocation>
</comment>
<dbReference type="EMBL" id="MCRJ01000093">
    <property type="protein sequence ID" value="ODN69395.1"/>
    <property type="molecule type" value="Genomic_DNA"/>
</dbReference>
<evidence type="ECO:0000256" key="2">
    <source>
        <dbReference type="ARBA" id="ARBA00022525"/>
    </source>
</evidence>
<dbReference type="PRINTS" id="PR00313">
    <property type="entry name" value="CABNDNGRPT"/>
</dbReference>
<dbReference type="InterPro" id="IPR050557">
    <property type="entry name" value="RTX_toxin/Mannuronan_C5-epim"/>
</dbReference>
<name>A0A1E3GZQ0_9HYPH</name>
<evidence type="ECO:0000313" key="3">
    <source>
        <dbReference type="EMBL" id="ODN69395.1"/>
    </source>
</evidence>
<keyword evidence="2" id="KW-0964">Secreted</keyword>
<dbReference type="SUPFAM" id="SSF51120">
    <property type="entry name" value="beta-Roll"/>
    <property type="match status" value="2"/>
</dbReference>
<evidence type="ECO:0000313" key="4">
    <source>
        <dbReference type="Proteomes" id="UP000094622"/>
    </source>
</evidence>
<dbReference type="PROSITE" id="PS00330">
    <property type="entry name" value="HEMOLYSIN_CALCIUM"/>
    <property type="match status" value="2"/>
</dbReference>
<dbReference type="PANTHER" id="PTHR38340:SF1">
    <property type="entry name" value="S-LAYER PROTEIN"/>
    <property type="match status" value="1"/>
</dbReference>
<proteinExistence type="predicted"/>
<dbReference type="PANTHER" id="PTHR38340">
    <property type="entry name" value="S-LAYER PROTEIN"/>
    <property type="match status" value="1"/>
</dbReference>